<keyword evidence="2" id="KW-1133">Transmembrane helix</keyword>
<organism evidence="4">
    <name type="scientific">Arion vulgaris</name>
    <dbReference type="NCBI Taxonomy" id="1028688"/>
    <lineage>
        <taxon>Eukaryota</taxon>
        <taxon>Metazoa</taxon>
        <taxon>Spiralia</taxon>
        <taxon>Lophotrochozoa</taxon>
        <taxon>Mollusca</taxon>
        <taxon>Gastropoda</taxon>
        <taxon>Heterobranchia</taxon>
        <taxon>Euthyneura</taxon>
        <taxon>Panpulmonata</taxon>
        <taxon>Eupulmonata</taxon>
        <taxon>Stylommatophora</taxon>
        <taxon>Helicina</taxon>
        <taxon>Arionoidea</taxon>
        <taxon>Arionidae</taxon>
        <taxon>Arion</taxon>
    </lineage>
</organism>
<evidence type="ECO:0000313" key="4">
    <source>
        <dbReference type="EMBL" id="CEK56072.1"/>
    </source>
</evidence>
<protein>
    <recommendedName>
        <fullName evidence="3">GPCR family 3 nine cysteines domain-containing protein</fullName>
    </recommendedName>
</protein>
<keyword evidence="2" id="KW-0472">Membrane</keyword>
<dbReference type="Gene3D" id="2.10.50.30">
    <property type="entry name" value="GPCR, family 3, nine cysteines domain"/>
    <property type="match status" value="1"/>
</dbReference>
<dbReference type="AlphaFoldDB" id="A0A0B6YIQ2"/>
<dbReference type="Pfam" id="PF07562">
    <property type="entry name" value="NCD3G"/>
    <property type="match status" value="1"/>
</dbReference>
<feature type="domain" description="GPCR family 3 nine cysteines" evidence="3">
    <location>
        <begin position="21"/>
        <end position="72"/>
    </location>
</feature>
<dbReference type="GO" id="GO:0004930">
    <property type="term" value="F:G protein-coupled receptor activity"/>
    <property type="evidence" value="ECO:0007669"/>
    <property type="project" value="InterPro"/>
</dbReference>
<feature type="non-terminal residue" evidence="4">
    <location>
        <position position="115"/>
    </location>
</feature>
<sequence length="115" mass="13055">PAFPPGAVLPPPPVPLEDDDIPVSVCSRLCRIGEYKIQKEQVCCWQCRFCRDNEIVVCNQTGCQACPLFFWPEKRTNLTTCREIVPDYPTFRDTVVIFEICTSCLGILAAIWVIF</sequence>
<gene>
    <name evidence="4" type="primary">ORF26714</name>
</gene>
<dbReference type="InterPro" id="IPR011500">
    <property type="entry name" value="GPCR_3_9-Cys_dom"/>
</dbReference>
<proteinExistence type="predicted"/>
<feature type="non-terminal residue" evidence="4">
    <location>
        <position position="1"/>
    </location>
</feature>
<evidence type="ECO:0000256" key="1">
    <source>
        <dbReference type="ARBA" id="ARBA00023180"/>
    </source>
</evidence>
<accession>A0A0B6YIQ2</accession>
<name>A0A0B6YIQ2_9EUPU</name>
<dbReference type="InterPro" id="IPR050726">
    <property type="entry name" value="mGluR"/>
</dbReference>
<dbReference type="EMBL" id="HACG01009207">
    <property type="protein sequence ID" value="CEK56072.1"/>
    <property type="molecule type" value="Transcribed_RNA"/>
</dbReference>
<feature type="transmembrane region" description="Helical" evidence="2">
    <location>
        <begin position="95"/>
        <end position="114"/>
    </location>
</feature>
<dbReference type="PANTHER" id="PTHR24060">
    <property type="entry name" value="METABOTROPIC GLUTAMATE RECEPTOR"/>
    <property type="match status" value="1"/>
</dbReference>
<dbReference type="InterPro" id="IPR038550">
    <property type="entry name" value="GPCR_3_9-Cys_sf"/>
</dbReference>
<evidence type="ECO:0000259" key="3">
    <source>
        <dbReference type="Pfam" id="PF07562"/>
    </source>
</evidence>
<keyword evidence="2" id="KW-0812">Transmembrane</keyword>
<keyword evidence="1" id="KW-0325">Glycoprotein</keyword>
<reference evidence="4" key="1">
    <citation type="submission" date="2014-12" db="EMBL/GenBank/DDBJ databases">
        <title>Insight into the proteome of Arion vulgaris.</title>
        <authorList>
            <person name="Aradska J."/>
            <person name="Bulat T."/>
            <person name="Smidak R."/>
            <person name="Sarate P."/>
            <person name="Gangsoo J."/>
            <person name="Sialana F."/>
            <person name="Bilban M."/>
            <person name="Lubec G."/>
        </authorList>
    </citation>
    <scope>NUCLEOTIDE SEQUENCE</scope>
    <source>
        <tissue evidence="4">Skin</tissue>
    </source>
</reference>
<evidence type="ECO:0000256" key="2">
    <source>
        <dbReference type="SAM" id="Phobius"/>
    </source>
</evidence>